<feature type="compositionally biased region" description="Basic and acidic residues" evidence="5">
    <location>
        <begin position="564"/>
        <end position="579"/>
    </location>
</feature>
<keyword evidence="3" id="KW-0347">Helicase</keyword>
<organism evidence="9">
    <name type="scientific">Echinostoma caproni</name>
    <dbReference type="NCBI Taxonomy" id="27848"/>
    <lineage>
        <taxon>Eukaryota</taxon>
        <taxon>Metazoa</taxon>
        <taxon>Spiralia</taxon>
        <taxon>Lophotrochozoa</taxon>
        <taxon>Platyhelminthes</taxon>
        <taxon>Trematoda</taxon>
        <taxon>Digenea</taxon>
        <taxon>Plagiorchiida</taxon>
        <taxon>Echinostomata</taxon>
        <taxon>Echinostomatoidea</taxon>
        <taxon>Echinostomatidae</taxon>
        <taxon>Echinostoma</taxon>
    </lineage>
</organism>
<evidence type="ECO:0000256" key="1">
    <source>
        <dbReference type="ARBA" id="ARBA00004123"/>
    </source>
</evidence>
<feature type="compositionally biased region" description="Basic and acidic residues" evidence="5">
    <location>
        <begin position="494"/>
        <end position="514"/>
    </location>
</feature>
<evidence type="ECO:0000313" key="8">
    <source>
        <dbReference type="Proteomes" id="UP000272942"/>
    </source>
</evidence>
<evidence type="ECO:0000256" key="5">
    <source>
        <dbReference type="SAM" id="MobiDB-lite"/>
    </source>
</evidence>
<evidence type="ECO:0000313" key="7">
    <source>
        <dbReference type="EMBL" id="VDP89554.1"/>
    </source>
</evidence>
<evidence type="ECO:0000256" key="3">
    <source>
        <dbReference type="ARBA" id="ARBA00022806"/>
    </source>
</evidence>
<proteinExistence type="predicted"/>
<keyword evidence="2" id="KW-0547">Nucleotide-binding</keyword>
<dbReference type="PROSITE" id="PS51204">
    <property type="entry name" value="HSA"/>
    <property type="match status" value="1"/>
</dbReference>
<dbReference type="Proteomes" id="UP000272942">
    <property type="component" value="Unassembled WGS sequence"/>
</dbReference>
<sequence length="610" mass="67603">MCPQTATLRLKLAKCIRKRLDLIQRCYHEELAELSFIQSGALLIDFHGWRSRRSQELMQALCSGHLDPEDLSLISDYMSGRIAPESFFPPCGANPNQIVSEADADSEGEDRGLDETSIFRFAMRELNVLKRVVELKKAGLWSVSKNILDAPELVSTISTPSMSSLAPPPENTARIFSDYLFAELQWLAEDYKRERQWKKSSAKKLALAAVKAYREKTERSIKAEREEAVRIVHAKQQARLAVKRQQAITTHLGRVLETTEEYTRWLTEGIAGTSNAQSASTGVPVSDSTSDMPESEVQLTEMTGSPSESGDVLNKDQQGNRKRKRVSTESTSSDSEFTADEETLAAAEDDEETIAREEEEAKNDTGDPEVSAQTELAQLAADADCPIEDLIPPGYLEACVAESPCKPEDTAVSDSDADKQSVNGSDQSYEAGTNEVQLDDESTIDAQERHERRLRQSHLKEKPSDSPSTNEEPINHEEEIAQLQREAEMPLDVLLKEFAKHAEESMDVEEHPSDSELTSSTQGSDTTTSSGEESDDDRTTLTDTSSTTSEPSLRELICEEIDNASEHTNKEQKTEELKSTIKGPQEAVNLPGDPRSEEVEKNLEVSCGLL</sequence>
<reference evidence="9" key="1">
    <citation type="submission" date="2016-06" db="UniProtKB">
        <authorList>
            <consortium name="WormBaseParasite"/>
        </authorList>
    </citation>
    <scope>IDENTIFICATION</scope>
</reference>
<keyword evidence="4" id="KW-0067">ATP-binding</keyword>
<protein>
    <submittedName>
        <fullName evidence="9">HSA domain-containing protein</fullName>
    </submittedName>
</protein>
<feature type="region of interest" description="Disordered" evidence="5">
    <location>
        <begin position="404"/>
        <end position="610"/>
    </location>
</feature>
<dbReference type="WBParaSite" id="ECPE_0001231801-mRNA-1">
    <property type="protein sequence ID" value="ECPE_0001231801-mRNA-1"/>
    <property type="gene ID" value="ECPE_0001231801"/>
</dbReference>
<feature type="compositionally biased region" description="Polar residues" evidence="5">
    <location>
        <begin position="420"/>
        <end position="436"/>
    </location>
</feature>
<dbReference type="GO" id="GO:0005524">
    <property type="term" value="F:ATP binding"/>
    <property type="evidence" value="ECO:0007669"/>
    <property type="project" value="UniProtKB-KW"/>
</dbReference>
<reference evidence="7 8" key="2">
    <citation type="submission" date="2018-11" db="EMBL/GenBank/DDBJ databases">
        <authorList>
            <consortium name="Pathogen Informatics"/>
        </authorList>
    </citation>
    <scope>NUCLEOTIDE SEQUENCE [LARGE SCALE GENOMIC DNA]</scope>
    <source>
        <strain evidence="7 8">Egypt</strain>
    </source>
</reference>
<dbReference type="InterPro" id="IPR050520">
    <property type="entry name" value="INO80/SWR1_helicase"/>
</dbReference>
<accession>A0A183AZ97</accession>
<dbReference type="GO" id="GO:0003677">
    <property type="term" value="F:DNA binding"/>
    <property type="evidence" value="ECO:0007669"/>
    <property type="project" value="UniProtKB-KW"/>
</dbReference>
<dbReference type="PANTHER" id="PTHR45685">
    <property type="entry name" value="HELICASE SRCAP-RELATED"/>
    <property type="match status" value="1"/>
</dbReference>
<dbReference type="AlphaFoldDB" id="A0A183AZ97"/>
<feature type="compositionally biased region" description="Low complexity" evidence="5">
    <location>
        <begin position="518"/>
        <end position="531"/>
    </location>
</feature>
<feature type="compositionally biased region" description="Polar residues" evidence="5">
    <location>
        <begin position="273"/>
        <end position="308"/>
    </location>
</feature>
<keyword evidence="3" id="KW-0378">Hydrolase</keyword>
<dbReference type="GO" id="GO:0042393">
    <property type="term" value="F:histone binding"/>
    <property type="evidence" value="ECO:0007669"/>
    <property type="project" value="TreeGrafter"/>
</dbReference>
<evidence type="ECO:0000256" key="4">
    <source>
        <dbReference type="ARBA" id="ARBA00022840"/>
    </source>
</evidence>
<dbReference type="GO" id="GO:0016887">
    <property type="term" value="F:ATP hydrolysis activity"/>
    <property type="evidence" value="ECO:0007669"/>
    <property type="project" value="TreeGrafter"/>
</dbReference>
<evidence type="ECO:0000313" key="9">
    <source>
        <dbReference type="WBParaSite" id="ECPE_0001231801-mRNA-1"/>
    </source>
</evidence>
<evidence type="ECO:0000259" key="6">
    <source>
        <dbReference type="PROSITE" id="PS51204"/>
    </source>
</evidence>
<gene>
    <name evidence="7" type="ORF">ECPE_LOCUS12282</name>
</gene>
<dbReference type="GO" id="GO:0004386">
    <property type="term" value="F:helicase activity"/>
    <property type="evidence" value="ECO:0007669"/>
    <property type="project" value="UniProtKB-KW"/>
</dbReference>
<keyword evidence="8" id="KW-1185">Reference proteome</keyword>
<dbReference type="GO" id="GO:0000812">
    <property type="term" value="C:Swr1 complex"/>
    <property type="evidence" value="ECO:0007669"/>
    <property type="project" value="TreeGrafter"/>
</dbReference>
<dbReference type="EMBL" id="UZAN01052556">
    <property type="protein sequence ID" value="VDP89554.1"/>
    <property type="molecule type" value="Genomic_DNA"/>
</dbReference>
<feature type="domain" description="HSA" evidence="6">
    <location>
        <begin position="164"/>
        <end position="236"/>
    </location>
</feature>
<comment type="subcellular location">
    <subcellularLocation>
        <location evidence="1">Nucleus</location>
    </subcellularLocation>
</comment>
<dbReference type="GO" id="GO:0006338">
    <property type="term" value="P:chromatin remodeling"/>
    <property type="evidence" value="ECO:0007669"/>
    <property type="project" value="TreeGrafter"/>
</dbReference>
<dbReference type="OrthoDB" id="6281517at2759"/>
<dbReference type="InterPro" id="IPR014012">
    <property type="entry name" value="HSA_dom"/>
</dbReference>
<feature type="compositionally biased region" description="Basic and acidic residues" evidence="5">
    <location>
        <begin position="594"/>
        <end position="603"/>
    </location>
</feature>
<dbReference type="PANTHER" id="PTHR45685:SF1">
    <property type="entry name" value="HELICASE SRCAP"/>
    <property type="match status" value="1"/>
</dbReference>
<dbReference type="Pfam" id="PF07529">
    <property type="entry name" value="HSA"/>
    <property type="match status" value="1"/>
</dbReference>
<feature type="region of interest" description="Disordered" evidence="5">
    <location>
        <begin position="273"/>
        <end position="377"/>
    </location>
</feature>
<name>A0A183AZ97_9TREM</name>
<evidence type="ECO:0000256" key="2">
    <source>
        <dbReference type="ARBA" id="ARBA00022741"/>
    </source>
</evidence>
<feature type="compositionally biased region" description="Acidic residues" evidence="5">
    <location>
        <begin position="337"/>
        <end position="361"/>
    </location>
</feature>